<sequence length="112" mass="12189">MSGVHLNRKLVLETPERVADGAGGFAESWVALGELWAEIRARTGREKAGGAVALSTVGYRITLRAAPVGHSTRPRPDQRLREGSRIFRILAVTERDAAARYLVCYADEEVAA</sequence>
<reference evidence="1 2" key="1">
    <citation type="submission" date="2019-07" db="EMBL/GenBank/DDBJ databases">
        <title>Aquicoccus porphyridii gen. nov., sp. nov., isolated from a small marine red alga, Porphyridium marinum.</title>
        <authorList>
            <person name="Liu L."/>
        </authorList>
    </citation>
    <scope>NUCLEOTIDE SEQUENCE [LARGE SCALE GENOMIC DNA]</scope>
    <source>
        <strain evidence="1 2">L1 8-17</strain>
    </source>
</reference>
<dbReference type="RefSeq" id="WP_111363918.1">
    <property type="nucleotide sequence ID" value="NZ_VINQ01000002.1"/>
</dbReference>
<gene>
    <name evidence="1" type="ORF">FLO80_03340</name>
</gene>
<dbReference type="Proteomes" id="UP000325291">
    <property type="component" value="Unassembled WGS sequence"/>
</dbReference>
<protein>
    <submittedName>
        <fullName evidence="1">Head-tail adaptor protein</fullName>
    </submittedName>
</protein>
<comment type="caution">
    <text evidence="1">The sequence shown here is derived from an EMBL/GenBank/DDBJ whole genome shotgun (WGS) entry which is preliminary data.</text>
</comment>
<dbReference type="Gene3D" id="2.40.10.270">
    <property type="entry name" value="Bacteriophage SPP1 head-tail adaptor protein"/>
    <property type="match status" value="1"/>
</dbReference>
<proteinExistence type="predicted"/>
<accession>A0A5A9ZS92</accession>
<name>A0A5A9ZS92_9RHOB</name>
<dbReference type="AlphaFoldDB" id="A0A5A9ZS92"/>
<dbReference type="InterPro" id="IPR008767">
    <property type="entry name" value="Phage_SPP1_head-tail_adaptor"/>
</dbReference>
<dbReference type="EMBL" id="VINQ01000002">
    <property type="protein sequence ID" value="KAA0920168.1"/>
    <property type="molecule type" value="Genomic_DNA"/>
</dbReference>
<dbReference type="InterPro" id="IPR038666">
    <property type="entry name" value="SSP1_head-tail_sf"/>
</dbReference>
<organism evidence="1 2">
    <name type="scientific">Aquicoccus porphyridii</name>
    <dbReference type="NCBI Taxonomy" id="1852029"/>
    <lineage>
        <taxon>Bacteria</taxon>
        <taxon>Pseudomonadati</taxon>
        <taxon>Pseudomonadota</taxon>
        <taxon>Alphaproteobacteria</taxon>
        <taxon>Rhodobacterales</taxon>
        <taxon>Paracoccaceae</taxon>
        <taxon>Aquicoccus</taxon>
    </lineage>
</organism>
<keyword evidence="2" id="KW-1185">Reference proteome</keyword>
<evidence type="ECO:0000313" key="2">
    <source>
        <dbReference type="Proteomes" id="UP000325291"/>
    </source>
</evidence>
<dbReference type="Pfam" id="PF05521">
    <property type="entry name" value="Phage_HCP"/>
    <property type="match status" value="1"/>
</dbReference>
<evidence type="ECO:0000313" key="1">
    <source>
        <dbReference type="EMBL" id="KAA0920168.1"/>
    </source>
</evidence>